<feature type="compositionally biased region" description="Pro residues" evidence="3">
    <location>
        <begin position="101"/>
        <end position="111"/>
    </location>
</feature>
<feature type="region of interest" description="Disordered" evidence="3">
    <location>
        <begin position="177"/>
        <end position="267"/>
    </location>
</feature>
<evidence type="ECO:0000313" key="4">
    <source>
        <dbReference type="EMBL" id="ROU02856.1"/>
    </source>
</evidence>
<dbReference type="Proteomes" id="UP000268016">
    <property type="component" value="Unassembled WGS sequence"/>
</dbReference>
<dbReference type="Pfam" id="PF00353">
    <property type="entry name" value="HemolysinCabind"/>
    <property type="match status" value="4"/>
</dbReference>
<dbReference type="InterPro" id="IPR011049">
    <property type="entry name" value="Serralysin-like_metalloprot_C"/>
</dbReference>
<protein>
    <submittedName>
        <fullName evidence="4">Calcium-binding protein</fullName>
    </submittedName>
</protein>
<organism evidence="4 5">
    <name type="scientific">Histidinibacterium lentulum</name>
    <dbReference type="NCBI Taxonomy" id="2480588"/>
    <lineage>
        <taxon>Bacteria</taxon>
        <taxon>Pseudomonadati</taxon>
        <taxon>Pseudomonadota</taxon>
        <taxon>Alphaproteobacteria</taxon>
        <taxon>Rhodobacterales</taxon>
        <taxon>Paracoccaceae</taxon>
        <taxon>Histidinibacterium</taxon>
    </lineage>
</organism>
<gene>
    <name evidence="4" type="ORF">EAT49_06010</name>
</gene>
<comment type="caution">
    <text evidence="4">The sequence shown here is derived from an EMBL/GenBank/DDBJ whole genome shotgun (WGS) entry which is preliminary data.</text>
</comment>
<dbReference type="PANTHER" id="PTHR38340">
    <property type="entry name" value="S-LAYER PROTEIN"/>
    <property type="match status" value="1"/>
</dbReference>
<evidence type="ECO:0000256" key="2">
    <source>
        <dbReference type="ARBA" id="ARBA00022525"/>
    </source>
</evidence>
<sequence>MIGMLGLLGMALIGGLLLDPFAGRTDAAQDSDGAIGSPDEEDGAPKAMLEDSVGGEVVRVPDLWDVEAASAEGEGTVVLRSSQEDPVLDLGSGAQEDRPEVPAPASEPPILPDGTDVTDHVRVIPQKSGTWIAGTSADETFEGTDEDDAIFGAGGADTILGGAGGDYLHGEDGADSLEGGAGDDTLHGGRGTDLIGGGAGNDELYGHSGDDSLEGGEGDDRLVGGEGDDSLNGGAGNDTLEGGLGHDRLDGGAGADTLMGGAGNDTLSGGEDDVLDWLNGGAGDDTILLGPGDVATGGGGADLFIAASDNGAAETETRVTDFDPEQDALEILHPGDTPPELTTAEEDGDTLLYADGAMIVRLSGVTGFDAGTVRFVQG</sequence>
<dbReference type="InterPro" id="IPR001343">
    <property type="entry name" value="Hemolysn_Ca-bd"/>
</dbReference>
<dbReference type="PANTHER" id="PTHR38340:SF1">
    <property type="entry name" value="S-LAYER PROTEIN"/>
    <property type="match status" value="1"/>
</dbReference>
<evidence type="ECO:0000256" key="1">
    <source>
        <dbReference type="ARBA" id="ARBA00004613"/>
    </source>
</evidence>
<reference evidence="4 5" key="1">
    <citation type="submission" date="2018-10" db="EMBL/GenBank/DDBJ databases">
        <title>Histidinibacterium lentulum gen. nov., sp. nov., a marine bacterium from the culture broth of Picochlorum sp. 122.</title>
        <authorList>
            <person name="Wang G."/>
        </authorList>
    </citation>
    <scope>NUCLEOTIDE SEQUENCE [LARGE SCALE GENOMIC DNA]</scope>
    <source>
        <strain evidence="4 5">B17</strain>
    </source>
</reference>
<name>A0A3N2R679_9RHOB</name>
<feature type="compositionally biased region" description="Gly residues" evidence="3">
    <location>
        <begin position="188"/>
        <end position="200"/>
    </location>
</feature>
<dbReference type="RefSeq" id="WP_123641405.1">
    <property type="nucleotide sequence ID" value="NZ_ML119083.1"/>
</dbReference>
<dbReference type="InterPro" id="IPR018511">
    <property type="entry name" value="Hemolysin-typ_Ca-bd_CS"/>
</dbReference>
<feature type="region of interest" description="Disordered" evidence="3">
    <location>
        <begin position="75"/>
        <end position="116"/>
    </location>
</feature>
<evidence type="ECO:0000313" key="5">
    <source>
        <dbReference type="Proteomes" id="UP000268016"/>
    </source>
</evidence>
<accession>A0A3N2R679</accession>
<feature type="region of interest" description="Disordered" evidence="3">
    <location>
        <begin position="26"/>
        <end position="47"/>
    </location>
</feature>
<dbReference type="GO" id="GO:0005509">
    <property type="term" value="F:calcium ion binding"/>
    <property type="evidence" value="ECO:0007669"/>
    <property type="project" value="InterPro"/>
</dbReference>
<comment type="subcellular location">
    <subcellularLocation>
        <location evidence="1">Secreted</location>
    </subcellularLocation>
</comment>
<dbReference type="SUPFAM" id="SSF51120">
    <property type="entry name" value="beta-Roll"/>
    <property type="match status" value="1"/>
</dbReference>
<dbReference type="EMBL" id="RDRB01000003">
    <property type="protein sequence ID" value="ROU02856.1"/>
    <property type="molecule type" value="Genomic_DNA"/>
</dbReference>
<dbReference type="PROSITE" id="PS00330">
    <property type="entry name" value="HEMOLYSIN_CALCIUM"/>
    <property type="match status" value="4"/>
</dbReference>
<dbReference type="PRINTS" id="PR00313">
    <property type="entry name" value="CABNDNGRPT"/>
</dbReference>
<dbReference type="AlphaFoldDB" id="A0A3N2R679"/>
<dbReference type="OrthoDB" id="9342475at2"/>
<dbReference type="GO" id="GO:0005576">
    <property type="term" value="C:extracellular region"/>
    <property type="evidence" value="ECO:0007669"/>
    <property type="project" value="UniProtKB-SubCell"/>
</dbReference>
<dbReference type="InterPro" id="IPR050557">
    <property type="entry name" value="RTX_toxin/Mannuronan_C5-epim"/>
</dbReference>
<proteinExistence type="predicted"/>
<dbReference type="Gene3D" id="2.150.10.10">
    <property type="entry name" value="Serralysin-like metalloprotease, C-terminal"/>
    <property type="match status" value="3"/>
</dbReference>
<evidence type="ECO:0000256" key="3">
    <source>
        <dbReference type="SAM" id="MobiDB-lite"/>
    </source>
</evidence>
<keyword evidence="2" id="KW-0964">Secreted</keyword>
<keyword evidence="5" id="KW-1185">Reference proteome</keyword>